<evidence type="ECO:0000313" key="3">
    <source>
        <dbReference type="Proteomes" id="UP000183407"/>
    </source>
</evidence>
<reference evidence="3" key="1">
    <citation type="submission" date="2016-10" db="EMBL/GenBank/DDBJ databases">
        <authorList>
            <person name="Varghese N."/>
        </authorList>
    </citation>
    <scope>NUCLEOTIDE SEQUENCE [LARGE SCALE GENOMIC DNA]</scope>
    <source>
        <strain evidence="3">DSM 44719</strain>
    </source>
</reference>
<organism evidence="2 3">
    <name type="scientific">Rhodococcus jostii</name>
    <dbReference type="NCBI Taxonomy" id="132919"/>
    <lineage>
        <taxon>Bacteria</taxon>
        <taxon>Bacillati</taxon>
        <taxon>Actinomycetota</taxon>
        <taxon>Actinomycetes</taxon>
        <taxon>Mycobacteriales</taxon>
        <taxon>Nocardiaceae</taxon>
        <taxon>Rhodococcus</taxon>
    </lineage>
</organism>
<dbReference type="Pfam" id="PF12770">
    <property type="entry name" value="CHAT"/>
    <property type="match status" value="1"/>
</dbReference>
<proteinExistence type="predicted"/>
<evidence type="ECO:0000313" key="2">
    <source>
        <dbReference type="EMBL" id="SED91561.1"/>
    </source>
</evidence>
<sequence length="423" mass="45568">MVNAHGQPTAIVRMADAGDLYVSWRWTHDTLPGGVGTAPAAQVNETLAALGRALPDLTGPEGLHRALTTGAFASYKAEHDLAQHLSRTFLPFGLARQLHDLFTRGVRPHLRIQPSPRVAQVPWELIAPDPGLRLVDIADVSVLAPLSIVHSPGRETRSWTHTRHLPVVAMLDPRVPGFQADSALGSVLGRMDADSPLSRRVAAYADEGRLRPVVGGPTDCFRREDVDRNWLGTALREGAGRMVYVGHVTASAPESGQSEHAELHLACAVDSLGFAEPKRAHRPLSAKDLLLGTHTLTAEPIRGAELWPIPSRVALIACESGGDLRFSEALGLVSAMIAGGAELVTASRWALPTDLAFQRFADAGPQTRPLQDAICSIDAAHELPDAVGALCDWQRERVAAWRDERTIEHSPVLWAAFATVSTH</sequence>
<dbReference type="AlphaFoldDB" id="A0A1H5EKC9"/>
<dbReference type="OrthoDB" id="3723950at2"/>
<gene>
    <name evidence="2" type="ORF">SAMN04490220_6023</name>
</gene>
<accession>A0A1H5EKC9</accession>
<dbReference type="EMBL" id="FNTL01000004">
    <property type="protein sequence ID" value="SED91561.1"/>
    <property type="molecule type" value="Genomic_DNA"/>
</dbReference>
<dbReference type="Proteomes" id="UP000183407">
    <property type="component" value="Unassembled WGS sequence"/>
</dbReference>
<dbReference type="RefSeq" id="WP_073360862.1">
    <property type="nucleotide sequence ID" value="NZ_FNTL01000004.1"/>
</dbReference>
<evidence type="ECO:0000259" key="1">
    <source>
        <dbReference type="Pfam" id="PF12770"/>
    </source>
</evidence>
<protein>
    <submittedName>
        <fullName evidence="2">CHAT domain-containing protein</fullName>
    </submittedName>
</protein>
<name>A0A1H5EKC9_RHOJO</name>
<feature type="domain" description="CHAT" evidence="1">
    <location>
        <begin position="80"/>
        <end position="418"/>
    </location>
</feature>
<dbReference type="InterPro" id="IPR024983">
    <property type="entry name" value="CHAT_dom"/>
</dbReference>